<accession>A0ABN2L886</accession>
<feature type="transmembrane region" description="Helical" evidence="1">
    <location>
        <begin position="12"/>
        <end position="33"/>
    </location>
</feature>
<reference evidence="2 3" key="1">
    <citation type="journal article" date="2019" name="Int. J. Syst. Evol. Microbiol.">
        <title>The Global Catalogue of Microorganisms (GCM) 10K type strain sequencing project: providing services to taxonomists for standard genome sequencing and annotation.</title>
        <authorList>
            <consortium name="The Broad Institute Genomics Platform"/>
            <consortium name="The Broad Institute Genome Sequencing Center for Infectious Disease"/>
            <person name="Wu L."/>
            <person name="Ma J."/>
        </authorList>
    </citation>
    <scope>NUCLEOTIDE SEQUENCE [LARGE SCALE GENOMIC DNA]</scope>
    <source>
        <strain evidence="2 3">JCM 15591</strain>
    </source>
</reference>
<keyword evidence="1" id="KW-1133">Transmembrane helix</keyword>
<gene>
    <name evidence="2" type="ORF">GCM10009810_37110</name>
</gene>
<proteinExistence type="predicted"/>
<evidence type="ECO:0000256" key="1">
    <source>
        <dbReference type="SAM" id="Phobius"/>
    </source>
</evidence>
<organism evidence="2 3">
    <name type="scientific">Nostocoides vanveenii</name>
    <dbReference type="NCBI Taxonomy" id="330835"/>
    <lineage>
        <taxon>Bacteria</taxon>
        <taxon>Bacillati</taxon>
        <taxon>Actinomycetota</taxon>
        <taxon>Actinomycetes</taxon>
        <taxon>Micrococcales</taxon>
        <taxon>Intrasporangiaceae</taxon>
        <taxon>Nostocoides</taxon>
    </lineage>
</organism>
<feature type="transmembrane region" description="Helical" evidence="1">
    <location>
        <begin position="39"/>
        <end position="56"/>
    </location>
</feature>
<dbReference type="PROSITE" id="PS51257">
    <property type="entry name" value="PROKAR_LIPOPROTEIN"/>
    <property type="match status" value="1"/>
</dbReference>
<keyword evidence="1" id="KW-0812">Transmembrane</keyword>
<evidence type="ECO:0000313" key="2">
    <source>
        <dbReference type="EMBL" id="GAA1776553.1"/>
    </source>
</evidence>
<dbReference type="RefSeq" id="WP_324385964.1">
    <property type="nucleotide sequence ID" value="NZ_BAAAPN010000105.1"/>
</dbReference>
<dbReference type="EMBL" id="BAAAPN010000105">
    <property type="protein sequence ID" value="GAA1776553.1"/>
    <property type="molecule type" value="Genomic_DNA"/>
</dbReference>
<keyword evidence="1" id="KW-0472">Membrane</keyword>
<name>A0ABN2L886_9MICO</name>
<protein>
    <submittedName>
        <fullName evidence="2">Uncharacterized protein</fullName>
    </submittedName>
</protein>
<evidence type="ECO:0000313" key="3">
    <source>
        <dbReference type="Proteomes" id="UP001501475"/>
    </source>
</evidence>
<keyword evidence="3" id="KW-1185">Reference proteome</keyword>
<comment type="caution">
    <text evidence="2">The sequence shown here is derived from an EMBL/GenBank/DDBJ whole genome shotgun (WGS) entry which is preliminary data.</text>
</comment>
<sequence>MTTSPRKSAPLPAVLFFVGAAIFVGCLVKLALGFYTSDLAWIIPVLLLGAALAALGQKLGDR</sequence>
<dbReference type="Proteomes" id="UP001501475">
    <property type="component" value="Unassembled WGS sequence"/>
</dbReference>